<proteinExistence type="predicted"/>
<dbReference type="EMBL" id="VTPC01005613">
    <property type="protein sequence ID" value="KAF2895847.1"/>
    <property type="molecule type" value="Genomic_DNA"/>
</dbReference>
<comment type="caution">
    <text evidence="2">The sequence shown here is derived from an EMBL/GenBank/DDBJ whole genome shotgun (WGS) entry which is preliminary data.</text>
</comment>
<evidence type="ECO:0000256" key="1">
    <source>
        <dbReference type="SAM" id="MobiDB-lite"/>
    </source>
</evidence>
<feature type="compositionally biased region" description="Low complexity" evidence="1">
    <location>
        <begin position="41"/>
        <end position="56"/>
    </location>
</feature>
<organism evidence="2 3">
    <name type="scientific">Ignelater luminosus</name>
    <name type="common">Cucubano</name>
    <name type="synonym">Pyrophorus luminosus</name>
    <dbReference type="NCBI Taxonomy" id="2038154"/>
    <lineage>
        <taxon>Eukaryota</taxon>
        <taxon>Metazoa</taxon>
        <taxon>Ecdysozoa</taxon>
        <taxon>Arthropoda</taxon>
        <taxon>Hexapoda</taxon>
        <taxon>Insecta</taxon>
        <taxon>Pterygota</taxon>
        <taxon>Neoptera</taxon>
        <taxon>Endopterygota</taxon>
        <taxon>Coleoptera</taxon>
        <taxon>Polyphaga</taxon>
        <taxon>Elateriformia</taxon>
        <taxon>Elateroidea</taxon>
        <taxon>Elateridae</taxon>
        <taxon>Agrypninae</taxon>
        <taxon>Pyrophorini</taxon>
        <taxon>Ignelater</taxon>
    </lineage>
</organism>
<name>A0A8K0D2M7_IGNLU</name>
<keyword evidence="3" id="KW-1185">Reference proteome</keyword>
<gene>
    <name evidence="2" type="ORF">ILUMI_10330</name>
</gene>
<evidence type="ECO:0000313" key="2">
    <source>
        <dbReference type="EMBL" id="KAF2895847.1"/>
    </source>
</evidence>
<protein>
    <submittedName>
        <fullName evidence="2">Uncharacterized protein</fullName>
    </submittedName>
</protein>
<accession>A0A8K0D2M7</accession>
<dbReference type="AlphaFoldDB" id="A0A8K0D2M7"/>
<dbReference type="Proteomes" id="UP000801492">
    <property type="component" value="Unassembled WGS sequence"/>
</dbReference>
<feature type="region of interest" description="Disordered" evidence="1">
    <location>
        <begin position="35"/>
        <end position="56"/>
    </location>
</feature>
<reference evidence="2" key="1">
    <citation type="submission" date="2019-08" db="EMBL/GenBank/DDBJ databases">
        <title>The genome of the North American firefly Photinus pyralis.</title>
        <authorList>
            <consortium name="Photinus pyralis genome working group"/>
            <person name="Fallon T.R."/>
            <person name="Sander Lower S.E."/>
            <person name="Weng J.-K."/>
        </authorList>
    </citation>
    <scope>NUCLEOTIDE SEQUENCE</scope>
    <source>
        <strain evidence="2">TRF0915ILg1</strain>
        <tissue evidence="2">Whole body</tissue>
    </source>
</reference>
<feature type="non-terminal residue" evidence="2">
    <location>
        <position position="1"/>
    </location>
</feature>
<sequence length="56" mass="6048">AKRTKAFRDPQKVPAADSLMRLDVAIRSTDININMDKLTESTGGTDPDGSPTTTKN</sequence>
<evidence type="ECO:0000313" key="3">
    <source>
        <dbReference type="Proteomes" id="UP000801492"/>
    </source>
</evidence>